<evidence type="ECO:0000313" key="13">
    <source>
        <dbReference type="EMBL" id="ASK70241.1"/>
    </source>
</evidence>
<dbReference type="Proteomes" id="UP000198367">
    <property type="component" value="Chromosome"/>
</dbReference>
<feature type="domain" description="Methyl-accepting transducer" evidence="11">
    <location>
        <begin position="395"/>
        <end position="631"/>
    </location>
</feature>
<proteinExistence type="inferred from homology"/>
<protein>
    <submittedName>
        <fullName evidence="13">Methyl-accepting chemotaxis protein</fullName>
    </submittedName>
</protein>
<dbReference type="GO" id="GO:0005886">
    <property type="term" value="C:plasma membrane"/>
    <property type="evidence" value="ECO:0007669"/>
    <property type="project" value="UniProtKB-SubCell"/>
</dbReference>
<evidence type="ECO:0000256" key="6">
    <source>
        <dbReference type="ARBA" id="ARBA00023136"/>
    </source>
</evidence>
<dbReference type="SMART" id="SM00283">
    <property type="entry name" value="MA"/>
    <property type="match status" value="1"/>
</dbReference>
<keyword evidence="4 10" id="KW-0812">Transmembrane</keyword>
<dbReference type="EMBL" id="CP022358">
    <property type="protein sequence ID" value="ASK70241.1"/>
    <property type="molecule type" value="Genomic_DNA"/>
</dbReference>
<evidence type="ECO:0000256" key="3">
    <source>
        <dbReference type="ARBA" id="ARBA00022500"/>
    </source>
</evidence>
<dbReference type="Pfam" id="PF00015">
    <property type="entry name" value="MCPsignal"/>
    <property type="match status" value="1"/>
</dbReference>
<dbReference type="SMART" id="SM00304">
    <property type="entry name" value="HAMP"/>
    <property type="match status" value="1"/>
</dbReference>
<evidence type="ECO:0000256" key="10">
    <source>
        <dbReference type="SAM" id="Phobius"/>
    </source>
</evidence>
<evidence type="ECO:0000313" key="14">
    <source>
        <dbReference type="Proteomes" id="UP000198367"/>
    </source>
</evidence>
<keyword evidence="3" id="KW-0145">Chemotaxis</keyword>
<dbReference type="Gene3D" id="3.30.450.20">
    <property type="entry name" value="PAS domain"/>
    <property type="match status" value="2"/>
</dbReference>
<name>A0A220UQN9_9GAMM</name>
<evidence type="ECO:0000256" key="2">
    <source>
        <dbReference type="ARBA" id="ARBA00022475"/>
    </source>
</evidence>
<dbReference type="PROSITE" id="PS50111">
    <property type="entry name" value="CHEMOTAXIS_TRANSDUC_2"/>
    <property type="match status" value="1"/>
</dbReference>
<feature type="transmembrane region" description="Helical" evidence="10">
    <location>
        <begin position="12"/>
        <end position="32"/>
    </location>
</feature>
<dbReference type="Pfam" id="PF02743">
    <property type="entry name" value="dCache_1"/>
    <property type="match status" value="1"/>
</dbReference>
<evidence type="ECO:0000256" key="7">
    <source>
        <dbReference type="ARBA" id="ARBA00023224"/>
    </source>
</evidence>
<evidence type="ECO:0000256" key="4">
    <source>
        <dbReference type="ARBA" id="ARBA00022692"/>
    </source>
</evidence>
<dbReference type="InterPro" id="IPR003660">
    <property type="entry name" value="HAMP_dom"/>
</dbReference>
<dbReference type="PANTHER" id="PTHR32089">
    <property type="entry name" value="METHYL-ACCEPTING CHEMOTAXIS PROTEIN MCPB"/>
    <property type="match status" value="1"/>
</dbReference>
<evidence type="ECO:0000256" key="9">
    <source>
        <dbReference type="PROSITE-ProRule" id="PRU00284"/>
    </source>
</evidence>
<evidence type="ECO:0000256" key="1">
    <source>
        <dbReference type="ARBA" id="ARBA00004651"/>
    </source>
</evidence>
<dbReference type="GO" id="GO:0006935">
    <property type="term" value="P:chemotaxis"/>
    <property type="evidence" value="ECO:0007669"/>
    <property type="project" value="UniProtKB-KW"/>
</dbReference>
<evidence type="ECO:0000256" key="5">
    <source>
        <dbReference type="ARBA" id="ARBA00022989"/>
    </source>
</evidence>
<reference evidence="13 14" key="1">
    <citation type="submission" date="2017-07" db="EMBL/GenBank/DDBJ databases">
        <title>Phenotypical and genomic characterization of a clinical isolate of Shewanella bicestrii sp. nov. producing an extended-spectrum beta-lactamase and a new oxacillinase variant.</title>
        <authorList>
            <person name="Jousset A.B."/>
            <person name="Bonnin R.A."/>
            <person name="Girlich D."/>
            <person name="Dabos L."/>
            <person name="Potron A."/>
            <person name="Dortet L."/>
            <person name="Glaser P."/>
            <person name="Naas T."/>
        </authorList>
    </citation>
    <scope>NUCLEOTIDE SEQUENCE [LARGE SCALE GENOMIC DNA]</scope>
    <source>
        <strain evidence="13 14">JAB-1</strain>
    </source>
</reference>
<keyword evidence="7 9" id="KW-0807">Transducer</keyword>
<keyword evidence="6 10" id="KW-0472">Membrane</keyword>
<sequence>MRYIKRSLSLQLVVTIVGALAVLLTLVAALLVNKESNNTRRQVDADISALVALKANEIGGYFVAKGQVIHSVFAEPGLINWFSQYHARGSNLANDQQYQDIIRYFRSFSDRDTDVKSVFFGSANTFEYFDLNGRFDGDPNYYTNKRPWWQEAIDQRGLFVGDPAVDANDGSISATVKTPVYGANGELIGIGGMDILIDTIGKTLLAPIKYRNYGQAFLMTDEGKLVYFPGFSDKFPPGSLANQIDSQFKDSSGFTALRQQMQREAQGFAEVTFNGVPQRVTFVSVGGDYPKQKWHLAFMLPHEVIEAPVTKAFWNACFVALGIMLLVGITVWLMLLPFRRQLSKLLDAMEDIAEGDSDLSQRILMEREDELGKLGDAFNRFAEKVQQMLLHTRNLTQEVGTGVMDARQVCDLAVSSVSSQKQQIDSVATAATQMAQTSQEMAISAQRANDFAEKAQTQAHDGTQIVSRATEGMKALSVQVIEAAKVIKELRSSSEQIGEVLSVIRNIADQTNLLALNAAIEAARAGEQGRGFAVVADEVRTLASRTQDSTANIQGIIQTLQQSALQAEQVMESGVEQARVGQDLTTQVEQALSDIASAIVSIQQQTVEITVAIGQQAVVAEEVAQNVVSVRGLSDQSLLSSQDLSQSLQGFEQATHELTRNIGQFKI</sequence>
<dbReference type="PROSITE" id="PS50885">
    <property type="entry name" value="HAMP"/>
    <property type="match status" value="1"/>
</dbReference>
<keyword evidence="5 10" id="KW-1133">Transmembrane helix</keyword>
<dbReference type="Pfam" id="PF00672">
    <property type="entry name" value="HAMP"/>
    <property type="match status" value="1"/>
</dbReference>
<dbReference type="GO" id="GO:0007165">
    <property type="term" value="P:signal transduction"/>
    <property type="evidence" value="ECO:0007669"/>
    <property type="project" value="UniProtKB-KW"/>
</dbReference>
<evidence type="ECO:0000259" key="12">
    <source>
        <dbReference type="PROSITE" id="PS50885"/>
    </source>
</evidence>
<dbReference type="CDD" id="cd18773">
    <property type="entry name" value="PDC1_HK_sensor"/>
    <property type="match status" value="1"/>
</dbReference>
<keyword evidence="2" id="KW-1003">Cell membrane</keyword>
<keyword evidence="14" id="KW-1185">Reference proteome</keyword>
<dbReference type="Gene3D" id="1.10.287.950">
    <property type="entry name" value="Methyl-accepting chemotaxis protein"/>
    <property type="match status" value="1"/>
</dbReference>
<dbReference type="InterPro" id="IPR033479">
    <property type="entry name" value="dCache_1"/>
</dbReference>
<organism evidence="13 14">
    <name type="scientific">Shewanella bicestrii</name>
    <dbReference type="NCBI Taxonomy" id="2018305"/>
    <lineage>
        <taxon>Bacteria</taxon>
        <taxon>Pseudomonadati</taxon>
        <taxon>Pseudomonadota</taxon>
        <taxon>Gammaproteobacteria</taxon>
        <taxon>Alteromonadales</taxon>
        <taxon>Shewanellaceae</taxon>
        <taxon>Shewanella</taxon>
    </lineage>
</organism>
<dbReference type="FunFam" id="1.10.287.950:FF:000001">
    <property type="entry name" value="Methyl-accepting chemotaxis sensory transducer"/>
    <property type="match status" value="1"/>
</dbReference>
<comment type="similarity">
    <text evidence="8">Belongs to the methyl-accepting chemotaxis (MCP) protein family.</text>
</comment>
<comment type="subcellular location">
    <subcellularLocation>
        <location evidence="1">Cell membrane</location>
        <topology evidence="1">Multi-pass membrane protein</topology>
    </subcellularLocation>
</comment>
<feature type="domain" description="HAMP" evidence="12">
    <location>
        <begin position="336"/>
        <end position="390"/>
    </location>
</feature>
<dbReference type="AlphaFoldDB" id="A0A220UQN9"/>
<dbReference type="KEGG" id="sbj:CF168_16070"/>
<gene>
    <name evidence="13" type="ORF">CF168_16070</name>
</gene>
<feature type="transmembrane region" description="Helical" evidence="10">
    <location>
        <begin position="312"/>
        <end position="336"/>
    </location>
</feature>
<dbReference type="RefSeq" id="WP_089068323.1">
    <property type="nucleotide sequence ID" value="NZ_CP022358.1"/>
</dbReference>
<dbReference type="SUPFAM" id="SSF58104">
    <property type="entry name" value="Methyl-accepting chemotaxis protein (MCP) signaling domain"/>
    <property type="match status" value="1"/>
</dbReference>
<dbReference type="PANTHER" id="PTHR32089:SF119">
    <property type="entry name" value="METHYL-ACCEPTING CHEMOTAXIS PROTEIN CTPL"/>
    <property type="match status" value="1"/>
</dbReference>
<dbReference type="InterPro" id="IPR004089">
    <property type="entry name" value="MCPsignal_dom"/>
</dbReference>
<evidence type="ECO:0000256" key="8">
    <source>
        <dbReference type="ARBA" id="ARBA00029447"/>
    </source>
</evidence>
<accession>A0A220UQN9</accession>
<evidence type="ECO:0000259" key="11">
    <source>
        <dbReference type="PROSITE" id="PS50111"/>
    </source>
</evidence>
<dbReference type="CDD" id="cd06225">
    <property type="entry name" value="HAMP"/>
    <property type="match status" value="1"/>
</dbReference>
<dbReference type="CDD" id="cd11386">
    <property type="entry name" value="MCP_signal"/>
    <property type="match status" value="1"/>
</dbReference>